<dbReference type="Pfam" id="PF12773">
    <property type="entry name" value="DZR"/>
    <property type="match status" value="1"/>
</dbReference>
<evidence type="ECO:0000256" key="2">
    <source>
        <dbReference type="ARBA" id="ARBA00022692"/>
    </source>
</evidence>
<dbReference type="AlphaFoldDB" id="A0A1H1AP37"/>
<keyword evidence="9" id="KW-1185">Reference proteome</keyword>
<dbReference type="InterPro" id="IPR025874">
    <property type="entry name" value="DZR"/>
</dbReference>
<evidence type="ECO:0000256" key="1">
    <source>
        <dbReference type="ARBA" id="ARBA00004141"/>
    </source>
</evidence>
<reference evidence="9" key="1">
    <citation type="submission" date="2016-10" db="EMBL/GenBank/DDBJ databases">
        <authorList>
            <person name="Varghese N."/>
            <person name="Submissions S."/>
        </authorList>
    </citation>
    <scope>NUCLEOTIDE SEQUENCE [LARGE SCALE GENOMIC DNA]</scope>
    <source>
        <strain evidence="9">DSM 24767</strain>
    </source>
</reference>
<dbReference type="STRING" id="1095778.SAMN04489842_0763"/>
<name>A0A1H1AP37_NATTX</name>
<dbReference type="EMBL" id="FNLC01000001">
    <property type="protein sequence ID" value="SDQ41485.1"/>
    <property type="molecule type" value="Genomic_DNA"/>
</dbReference>
<sequence>MKHCINCGEEIKAEAELCGNCGVNQNASLEGGHGDRDANEKYCTDCGSLIAKQAEVCPECGVRQASHGAGGSSGSSDKVVASIFALFLGGLGAHKFYQGNVKYGVLYLCFFWTFIPALLAFVEAILMLVSDDAEYEQQYADGSILGKI</sequence>
<organism evidence="8 9">
    <name type="scientific">Natronobacterium texcoconense</name>
    <dbReference type="NCBI Taxonomy" id="1095778"/>
    <lineage>
        <taxon>Archaea</taxon>
        <taxon>Methanobacteriati</taxon>
        <taxon>Methanobacteriota</taxon>
        <taxon>Stenosarchaea group</taxon>
        <taxon>Halobacteria</taxon>
        <taxon>Halobacteriales</taxon>
        <taxon>Natrialbaceae</taxon>
        <taxon>Natronobacterium</taxon>
    </lineage>
</organism>
<dbReference type="InterPro" id="IPR007829">
    <property type="entry name" value="TM2"/>
</dbReference>
<gene>
    <name evidence="8" type="ORF">SAMN04489842_0763</name>
</gene>
<evidence type="ECO:0000256" key="4">
    <source>
        <dbReference type="ARBA" id="ARBA00023136"/>
    </source>
</evidence>
<keyword evidence="3 5" id="KW-1133">Transmembrane helix</keyword>
<protein>
    <submittedName>
        <fullName evidence="8">Double zinc ribbon</fullName>
    </submittedName>
</protein>
<dbReference type="OrthoDB" id="64860at2157"/>
<keyword evidence="2 5" id="KW-0812">Transmembrane</keyword>
<dbReference type="RefSeq" id="WP_090377577.1">
    <property type="nucleotide sequence ID" value="NZ_FNLC01000001.1"/>
</dbReference>
<evidence type="ECO:0000259" key="7">
    <source>
        <dbReference type="Pfam" id="PF12773"/>
    </source>
</evidence>
<comment type="subcellular location">
    <subcellularLocation>
        <location evidence="1">Membrane</location>
        <topology evidence="1">Multi-pass membrane protein</topology>
    </subcellularLocation>
</comment>
<evidence type="ECO:0000256" key="3">
    <source>
        <dbReference type="ARBA" id="ARBA00022989"/>
    </source>
</evidence>
<feature type="domain" description="TM2" evidence="6">
    <location>
        <begin position="76"/>
        <end position="125"/>
    </location>
</feature>
<keyword evidence="4 5" id="KW-0472">Membrane</keyword>
<proteinExistence type="predicted"/>
<evidence type="ECO:0000256" key="5">
    <source>
        <dbReference type="SAM" id="Phobius"/>
    </source>
</evidence>
<dbReference type="Proteomes" id="UP000198848">
    <property type="component" value="Unassembled WGS sequence"/>
</dbReference>
<dbReference type="GO" id="GO:0016020">
    <property type="term" value="C:membrane"/>
    <property type="evidence" value="ECO:0007669"/>
    <property type="project" value="UniProtKB-SubCell"/>
</dbReference>
<dbReference type="Pfam" id="PF05154">
    <property type="entry name" value="TM2"/>
    <property type="match status" value="1"/>
</dbReference>
<evidence type="ECO:0000259" key="6">
    <source>
        <dbReference type="Pfam" id="PF05154"/>
    </source>
</evidence>
<evidence type="ECO:0000313" key="8">
    <source>
        <dbReference type="EMBL" id="SDQ41485.1"/>
    </source>
</evidence>
<feature type="transmembrane region" description="Helical" evidence="5">
    <location>
        <begin position="104"/>
        <end position="129"/>
    </location>
</feature>
<feature type="domain" description="DZANK-type" evidence="7">
    <location>
        <begin position="4"/>
        <end position="61"/>
    </location>
</feature>
<evidence type="ECO:0000313" key="9">
    <source>
        <dbReference type="Proteomes" id="UP000198848"/>
    </source>
</evidence>
<accession>A0A1H1AP37</accession>